<dbReference type="EMBL" id="PDUG01000004">
    <property type="protein sequence ID" value="PIC35291.1"/>
    <property type="molecule type" value="Genomic_DNA"/>
</dbReference>
<dbReference type="AlphaFoldDB" id="A0A2G5U7G3"/>
<dbReference type="SMART" id="SM00750">
    <property type="entry name" value="KIND"/>
    <property type="match status" value="1"/>
</dbReference>
<dbReference type="InterPro" id="IPR011019">
    <property type="entry name" value="KIND_dom"/>
</dbReference>
<accession>A0A2G5U7G3</accession>
<evidence type="ECO:0000256" key="1">
    <source>
        <dbReference type="ARBA" id="ARBA00022737"/>
    </source>
</evidence>
<comment type="caution">
    <text evidence="3">The sequence shown here is derived from an EMBL/GenBank/DDBJ whole genome shotgun (WGS) entry which is preliminary data.</text>
</comment>
<sequence>MPAQEVQISIAEVIEVRGYGLNAPELLSVAVSASDRLPPCPKGTVFDTENVFLSSKGQIEIKTVPTSRVDRSFVPPEWAKGEEDPQAAAVYCLGAVLRAAGAEEAADVDLFSLVNILTVAMTGTRPTAHRMGQMARNQLRGRDPASMLMCIYEELMGDEETNQIDVGDLDDLDDEFLSTNGMERHDSEMTGQVVFSGNNNVKRR</sequence>
<evidence type="ECO:0000259" key="2">
    <source>
        <dbReference type="PROSITE" id="PS51377"/>
    </source>
</evidence>
<dbReference type="PROSITE" id="PS51377">
    <property type="entry name" value="KIND"/>
    <property type="match status" value="1"/>
</dbReference>
<evidence type="ECO:0000313" key="4">
    <source>
        <dbReference type="Proteomes" id="UP000230233"/>
    </source>
</evidence>
<reference evidence="4" key="1">
    <citation type="submission" date="2017-10" db="EMBL/GenBank/DDBJ databases">
        <title>Rapid genome shrinkage in a self-fertile nematode reveals novel sperm competition proteins.</title>
        <authorList>
            <person name="Yin D."/>
            <person name="Schwarz E.M."/>
            <person name="Thomas C.G."/>
            <person name="Felde R.L."/>
            <person name="Korf I.F."/>
            <person name="Cutter A.D."/>
            <person name="Schartner C.M."/>
            <person name="Ralston E.J."/>
            <person name="Meyer B.J."/>
            <person name="Haag E.S."/>
        </authorList>
    </citation>
    <scope>NUCLEOTIDE SEQUENCE [LARGE SCALE GENOMIC DNA]</scope>
    <source>
        <strain evidence="4">JU1422</strain>
    </source>
</reference>
<dbReference type="Proteomes" id="UP000230233">
    <property type="component" value="Chromosome IV"/>
</dbReference>
<organism evidence="3 4">
    <name type="scientific">Caenorhabditis nigoni</name>
    <dbReference type="NCBI Taxonomy" id="1611254"/>
    <lineage>
        <taxon>Eukaryota</taxon>
        <taxon>Metazoa</taxon>
        <taxon>Ecdysozoa</taxon>
        <taxon>Nematoda</taxon>
        <taxon>Chromadorea</taxon>
        <taxon>Rhabditida</taxon>
        <taxon>Rhabditina</taxon>
        <taxon>Rhabditomorpha</taxon>
        <taxon>Rhabditoidea</taxon>
        <taxon>Rhabditidae</taxon>
        <taxon>Peloderinae</taxon>
        <taxon>Caenorhabditis</taxon>
    </lineage>
</organism>
<dbReference type="STRING" id="1611254.A0A2G5U7G3"/>
<gene>
    <name evidence="3" type="primary">Cnig_chr_IV.g14694</name>
    <name evidence="3" type="ORF">B9Z55_014694</name>
</gene>
<name>A0A2G5U7G3_9PELO</name>
<protein>
    <recommendedName>
        <fullName evidence="2">KIND domain-containing protein</fullName>
    </recommendedName>
</protein>
<evidence type="ECO:0000313" key="3">
    <source>
        <dbReference type="EMBL" id="PIC35291.1"/>
    </source>
</evidence>
<dbReference type="OrthoDB" id="5829513at2759"/>
<feature type="domain" description="KIND" evidence="2">
    <location>
        <begin position="8"/>
        <end position="179"/>
    </location>
</feature>
<proteinExistence type="predicted"/>
<keyword evidence="1" id="KW-0677">Repeat</keyword>
<keyword evidence="4" id="KW-1185">Reference proteome</keyword>